<dbReference type="InterPro" id="IPR036291">
    <property type="entry name" value="NAD(P)-bd_dom_sf"/>
</dbReference>
<comment type="caution">
    <text evidence="3">The sequence shown here is derived from an EMBL/GenBank/DDBJ whole genome shotgun (WGS) entry which is preliminary data.</text>
</comment>
<dbReference type="SUPFAM" id="SSF51735">
    <property type="entry name" value="NAD(P)-binding Rossmann-fold domains"/>
    <property type="match status" value="1"/>
</dbReference>
<evidence type="ECO:0000259" key="1">
    <source>
        <dbReference type="Pfam" id="PF01370"/>
    </source>
</evidence>
<protein>
    <recommendedName>
        <fullName evidence="4">TIGR01777 family protein</fullName>
    </recommendedName>
</protein>
<dbReference type="InterPro" id="IPR010099">
    <property type="entry name" value="SDR39U1"/>
</dbReference>
<organism evidence="3">
    <name type="scientific">marine sediment metagenome</name>
    <dbReference type="NCBI Taxonomy" id="412755"/>
    <lineage>
        <taxon>unclassified sequences</taxon>
        <taxon>metagenomes</taxon>
        <taxon>ecological metagenomes</taxon>
    </lineage>
</organism>
<dbReference type="PANTHER" id="PTHR11092">
    <property type="entry name" value="SUGAR NUCLEOTIDE EPIMERASE RELATED"/>
    <property type="match status" value="1"/>
</dbReference>
<dbReference type="Pfam" id="PF08338">
    <property type="entry name" value="DUF1731"/>
    <property type="match status" value="1"/>
</dbReference>
<name>A0A0F9C7W9_9ZZZZ</name>
<evidence type="ECO:0000259" key="2">
    <source>
        <dbReference type="Pfam" id="PF08338"/>
    </source>
</evidence>
<sequence>MENKTILVTGATGFIGTHFCQKAQQQGYRVIAFTRSLDKAHHRLPGVTAIQNLTELSSMDKVDYVVNLAGEPLVSGRWNVERKQAFLESRVGLTNRLFEYFQTVPEPPKTLISGSAAGYYGPHGGKLLDEAAKHHNSYSHYLCSEWEHSALQFNQLGTRVCCLRTAIVLGAEEGALGRMLTPFRLGLGGRLGTGKQWMPWIHIEDVVALIFHCFKRSDIKGGINASSPNPVTNRQFSKTLGSVLSRPLLFGEMADELLLTGQRVVPRKALESGFEFIYPELRPALEQLLFEKP</sequence>
<dbReference type="AlphaFoldDB" id="A0A0F9C7W9"/>
<proteinExistence type="predicted"/>
<dbReference type="PANTHER" id="PTHR11092:SF0">
    <property type="entry name" value="EPIMERASE FAMILY PROTEIN SDR39U1"/>
    <property type="match status" value="1"/>
</dbReference>
<dbReference type="InterPro" id="IPR001509">
    <property type="entry name" value="Epimerase_deHydtase"/>
</dbReference>
<evidence type="ECO:0000313" key="3">
    <source>
        <dbReference type="EMBL" id="KKL22402.1"/>
    </source>
</evidence>
<dbReference type="EMBL" id="LAZR01037364">
    <property type="protein sequence ID" value="KKL22402.1"/>
    <property type="molecule type" value="Genomic_DNA"/>
</dbReference>
<feature type="domain" description="NAD-dependent epimerase/dehydratase" evidence="1">
    <location>
        <begin position="6"/>
        <end position="216"/>
    </location>
</feature>
<accession>A0A0F9C7W9</accession>
<feature type="domain" description="DUF1731" evidence="2">
    <location>
        <begin position="248"/>
        <end position="288"/>
    </location>
</feature>
<dbReference type="Pfam" id="PF01370">
    <property type="entry name" value="Epimerase"/>
    <property type="match status" value="1"/>
</dbReference>
<gene>
    <name evidence="3" type="ORF">LCGC14_2435810</name>
</gene>
<reference evidence="3" key="1">
    <citation type="journal article" date="2015" name="Nature">
        <title>Complex archaea that bridge the gap between prokaryotes and eukaryotes.</title>
        <authorList>
            <person name="Spang A."/>
            <person name="Saw J.H."/>
            <person name="Jorgensen S.L."/>
            <person name="Zaremba-Niedzwiedzka K."/>
            <person name="Martijn J."/>
            <person name="Lind A.E."/>
            <person name="van Eijk R."/>
            <person name="Schleper C."/>
            <person name="Guy L."/>
            <person name="Ettema T.J."/>
        </authorList>
    </citation>
    <scope>NUCLEOTIDE SEQUENCE</scope>
</reference>
<evidence type="ECO:0008006" key="4">
    <source>
        <dbReference type="Google" id="ProtNLM"/>
    </source>
</evidence>
<dbReference type="NCBIfam" id="TIGR01777">
    <property type="entry name" value="yfcH"/>
    <property type="match status" value="1"/>
</dbReference>
<dbReference type="Gene3D" id="3.40.50.720">
    <property type="entry name" value="NAD(P)-binding Rossmann-like Domain"/>
    <property type="match status" value="1"/>
</dbReference>
<dbReference type="InterPro" id="IPR013549">
    <property type="entry name" value="DUF1731"/>
</dbReference>